<proteinExistence type="inferred from homology"/>
<dbReference type="InterPro" id="IPR031657">
    <property type="entry name" value="REPA_OB_2"/>
</dbReference>
<comment type="subunit">
    <text evidence="9">Component of the heterotrimeric canonical replication protein A complex (RPA).</text>
</comment>
<comment type="similarity">
    <text evidence="2 9">Belongs to the replication factor A protein 1 family.</text>
</comment>
<protein>
    <recommendedName>
        <fullName evidence="9">Replication protein A subunit</fullName>
    </recommendedName>
</protein>
<keyword evidence="6 9" id="KW-0862">Zinc</keyword>
<accession>A0A8C4NKJ9</accession>
<keyword evidence="5 9" id="KW-0863">Zinc-finger</keyword>
<evidence type="ECO:0000256" key="8">
    <source>
        <dbReference type="ARBA" id="ARBA00023242"/>
    </source>
</evidence>
<dbReference type="Proteomes" id="UP000694388">
    <property type="component" value="Unplaced"/>
</dbReference>
<dbReference type="FunFam" id="2.40.50.140:FF:000064">
    <property type="entry name" value="Replication protein A subunit"/>
    <property type="match status" value="1"/>
</dbReference>
<dbReference type="Ensembl" id="ENSEBUT00000004397.1">
    <property type="protein sequence ID" value="ENSEBUP00000003989.1"/>
    <property type="gene ID" value="ENSEBUG00000002857.1"/>
</dbReference>
<dbReference type="OMA" id="CGICNEY"/>
<reference evidence="13" key="2">
    <citation type="submission" date="2025-09" db="UniProtKB">
        <authorList>
            <consortium name="Ensembl"/>
        </authorList>
    </citation>
    <scope>IDENTIFICATION</scope>
</reference>
<keyword evidence="14" id="KW-1185">Reference proteome</keyword>
<dbReference type="Gene3D" id="2.40.50.140">
    <property type="entry name" value="Nucleic acid-binding proteins"/>
    <property type="match status" value="4"/>
</dbReference>
<dbReference type="InterPro" id="IPR004591">
    <property type="entry name" value="Rfa1"/>
</dbReference>
<evidence type="ECO:0000256" key="3">
    <source>
        <dbReference type="ARBA" id="ARBA00022705"/>
    </source>
</evidence>
<name>A0A8C4NKJ9_EPTBU</name>
<dbReference type="NCBIfam" id="TIGR00617">
    <property type="entry name" value="rpa1"/>
    <property type="match status" value="1"/>
</dbReference>
<dbReference type="CDD" id="cd04476">
    <property type="entry name" value="RPA1_DBD_C"/>
    <property type="match status" value="1"/>
</dbReference>
<evidence type="ECO:0000256" key="9">
    <source>
        <dbReference type="RuleBase" id="RU364130"/>
    </source>
</evidence>
<evidence type="ECO:0000259" key="11">
    <source>
        <dbReference type="Pfam" id="PF08646"/>
    </source>
</evidence>
<dbReference type="InterPro" id="IPR047192">
    <property type="entry name" value="Euk_RPA1_DBD_C"/>
</dbReference>
<dbReference type="AlphaFoldDB" id="A0A8C4NKJ9"/>
<dbReference type="InterPro" id="IPR007199">
    <property type="entry name" value="Rep_factor-A_N"/>
</dbReference>
<dbReference type="Pfam" id="PF04057">
    <property type="entry name" value="Rep-A_N"/>
    <property type="match status" value="1"/>
</dbReference>
<keyword evidence="7 9" id="KW-0238">DNA-binding</keyword>
<sequence>MFEMTAVESIEAVPALSGGFVAAVLQGRKVAQPVVQVLNFKASPNNRYRLNISDGIHCLATAMLASQLTPMMENGEIDVYCFCCLKNYNSVKLKDGRTVVNVIELEVLQQSDCQVGNPQPYTAISTQNNDPATTTQAALSVRQDSDQSKPFAGTLGSMQGQTGGLFVLALPTKQTSGTWSNSRGEGRLFSMDLTDEGGEIRATAFTDQCDKFHSLIELNKVYFISRATLKTANKQFTSLRNDYEMTFNSDTTVVPCEGPEADALPGVSFAFIPISELATKQKDTMIDVLGICCSVEEPNKVMVKSTNREVSKRNVELVDQSKTSVRLTIWGADAENFDGSGCPVLAIKGARVSDFNGCSLSLVTSSLMVTNPQLPEAFKLRGWFDREGQTMDAPSISNQRGGGMMGFGSWKTLAQAKLENLGHGEKADYFTVKGTVLFIKKDSCLYQACTQSECRKKVMDLGNGMYRCEKCDRESASFIHRMILQVNIADHTDSQWVTCFQETAEILLGQNTAYIGELKKSDEPAFDEVFQNANFTSFIFRLRVKLESFNDESRIKATVMEATHINHTVYARHLVDCIPTLP</sequence>
<dbReference type="InterPro" id="IPR012340">
    <property type="entry name" value="NA-bd_OB-fold"/>
</dbReference>
<feature type="domain" description="Replication factor A C-terminal" evidence="11">
    <location>
        <begin position="429"/>
        <end position="574"/>
    </location>
</feature>
<reference evidence="13" key="1">
    <citation type="submission" date="2025-08" db="UniProtKB">
        <authorList>
            <consortium name="Ensembl"/>
        </authorList>
    </citation>
    <scope>IDENTIFICATION</scope>
</reference>
<dbReference type="PANTHER" id="PTHR47165">
    <property type="entry name" value="OS03G0429900 PROTEIN"/>
    <property type="match status" value="1"/>
</dbReference>
<evidence type="ECO:0000259" key="10">
    <source>
        <dbReference type="Pfam" id="PF04057"/>
    </source>
</evidence>
<dbReference type="GO" id="GO:0006260">
    <property type="term" value="P:DNA replication"/>
    <property type="evidence" value="ECO:0007669"/>
    <property type="project" value="UniProtKB-KW"/>
</dbReference>
<evidence type="ECO:0000256" key="4">
    <source>
        <dbReference type="ARBA" id="ARBA00022723"/>
    </source>
</evidence>
<dbReference type="GeneTree" id="ENSGT00390000012403"/>
<evidence type="ECO:0000259" key="12">
    <source>
        <dbReference type="Pfam" id="PF16900"/>
    </source>
</evidence>
<organism evidence="13 14">
    <name type="scientific">Eptatretus burgeri</name>
    <name type="common">Inshore hagfish</name>
    <dbReference type="NCBI Taxonomy" id="7764"/>
    <lineage>
        <taxon>Eukaryota</taxon>
        <taxon>Metazoa</taxon>
        <taxon>Chordata</taxon>
        <taxon>Craniata</taxon>
        <taxon>Vertebrata</taxon>
        <taxon>Cyclostomata</taxon>
        <taxon>Myxini</taxon>
        <taxon>Myxiniformes</taxon>
        <taxon>Myxinidae</taxon>
        <taxon>Eptatretinae</taxon>
        <taxon>Eptatretus</taxon>
    </lineage>
</organism>
<feature type="domain" description="Replication factor-A protein 1 N-terminal" evidence="10">
    <location>
        <begin position="16"/>
        <end position="110"/>
    </location>
</feature>
<evidence type="ECO:0000256" key="1">
    <source>
        <dbReference type="ARBA" id="ARBA00004322"/>
    </source>
</evidence>
<dbReference type="GO" id="GO:0008270">
    <property type="term" value="F:zinc ion binding"/>
    <property type="evidence" value="ECO:0007669"/>
    <property type="project" value="UniProtKB-KW"/>
</dbReference>
<evidence type="ECO:0000256" key="7">
    <source>
        <dbReference type="ARBA" id="ARBA00023125"/>
    </source>
</evidence>
<dbReference type="GO" id="GO:0003677">
    <property type="term" value="F:DNA binding"/>
    <property type="evidence" value="ECO:0007669"/>
    <property type="project" value="UniProtKB-KW"/>
</dbReference>
<keyword evidence="3 9" id="KW-0235">DNA replication</keyword>
<evidence type="ECO:0000313" key="14">
    <source>
        <dbReference type="Proteomes" id="UP000694388"/>
    </source>
</evidence>
<dbReference type="CDD" id="cd04475">
    <property type="entry name" value="RPA1_DBD_B"/>
    <property type="match status" value="1"/>
</dbReference>
<dbReference type="SUPFAM" id="SSF50249">
    <property type="entry name" value="Nucleic acid-binding proteins"/>
    <property type="match status" value="4"/>
</dbReference>
<dbReference type="Pfam" id="PF08646">
    <property type="entry name" value="Rep_fac-A_C"/>
    <property type="match status" value="1"/>
</dbReference>
<dbReference type="CDD" id="cd04474">
    <property type="entry name" value="RPA1_DBD_A"/>
    <property type="match status" value="1"/>
</dbReference>
<evidence type="ECO:0000313" key="13">
    <source>
        <dbReference type="Ensembl" id="ENSEBUP00000003989.1"/>
    </source>
</evidence>
<evidence type="ECO:0000256" key="6">
    <source>
        <dbReference type="ARBA" id="ARBA00022833"/>
    </source>
</evidence>
<keyword evidence="8 9" id="KW-0539">Nucleus</keyword>
<evidence type="ECO:0000256" key="5">
    <source>
        <dbReference type="ARBA" id="ARBA00022771"/>
    </source>
</evidence>
<comment type="subcellular location">
    <subcellularLocation>
        <location evidence="1">Nucleus</location>
        <location evidence="1">PML body</location>
    </subcellularLocation>
</comment>
<evidence type="ECO:0000256" key="2">
    <source>
        <dbReference type="ARBA" id="ARBA00005690"/>
    </source>
</evidence>
<dbReference type="FunFam" id="2.40.50.140:FF:000041">
    <property type="entry name" value="Replication protein A subunit"/>
    <property type="match status" value="1"/>
</dbReference>
<dbReference type="Pfam" id="PF16900">
    <property type="entry name" value="REPA_OB_2"/>
    <property type="match status" value="1"/>
</dbReference>
<dbReference type="GO" id="GO:0006281">
    <property type="term" value="P:DNA repair"/>
    <property type="evidence" value="ECO:0007669"/>
    <property type="project" value="InterPro"/>
</dbReference>
<keyword evidence="4 9" id="KW-0479">Metal-binding</keyword>
<dbReference type="GO" id="GO:0016605">
    <property type="term" value="C:PML body"/>
    <property type="evidence" value="ECO:0007669"/>
    <property type="project" value="UniProtKB-SubCell"/>
</dbReference>
<dbReference type="GO" id="GO:0006310">
    <property type="term" value="P:DNA recombination"/>
    <property type="evidence" value="ECO:0007669"/>
    <property type="project" value="InterPro"/>
</dbReference>
<comment type="function">
    <text evidence="9">As part of the heterotrimeric replication protein A complex (RPA/RP-A), binds and stabilizes single-stranded DNA intermediates, that form during DNA replication or upon DNA stress. It prevents their reannealing and in parallel, recruits and activates different proteins and complexes involved in DNA metabolism. Thereby, it plays an essential role both in DNA replication and the cellular response to DNA damage.</text>
</comment>
<dbReference type="FunFam" id="2.40.50.140:FF:000090">
    <property type="entry name" value="Replication protein A subunit"/>
    <property type="match status" value="1"/>
</dbReference>
<dbReference type="PANTHER" id="PTHR47165:SF4">
    <property type="entry name" value="OS03G0429900 PROTEIN"/>
    <property type="match status" value="1"/>
</dbReference>
<feature type="domain" description="Replication protein A OB" evidence="12">
    <location>
        <begin position="274"/>
        <end position="371"/>
    </location>
</feature>
<dbReference type="InterPro" id="IPR013955">
    <property type="entry name" value="Rep_factor-A_C"/>
</dbReference>